<reference evidence="1 2" key="1">
    <citation type="submission" date="2017-05" db="EMBL/GenBank/DDBJ databases">
        <title>Virgibacillus sp. AK90 isolated from a saltern of Kakinada, India.</title>
        <authorList>
            <person name="Gupta V."/>
            <person name="Sidhu C."/>
            <person name="Korpole S."/>
            <person name="Pinnaka A.K."/>
        </authorList>
    </citation>
    <scope>NUCLEOTIDE SEQUENCE [LARGE SCALE GENOMIC DNA]</scope>
    <source>
        <strain evidence="1 2">AK90</strain>
    </source>
</reference>
<protein>
    <submittedName>
        <fullName evidence="1">Uncharacterized protein</fullName>
    </submittedName>
</protein>
<organism evidence="1 2">
    <name type="scientific">Virgibacillus dokdonensis</name>
    <dbReference type="NCBI Taxonomy" id="302167"/>
    <lineage>
        <taxon>Bacteria</taxon>
        <taxon>Bacillati</taxon>
        <taxon>Bacillota</taxon>
        <taxon>Bacilli</taxon>
        <taxon>Bacillales</taxon>
        <taxon>Bacillaceae</taxon>
        <taxon>Virgibacillus</taxon>
    </lineage>
</organism>
<sequence>SIKVCDDEHRSSSFLAAEISLSLFLKKKQGLFFLDILVILFSFQRANNVMFFQQLNNHNLSLYICQSHSRNNHRTKPQCD</sequence>
<gene>
    <name evidence="1" type="ORF">CAI16_19090</name>
</gene>
<accession>A0A3E0WGQ9</accession>
<dbReference type="AlphaFoldDB" id="A0A3E0WGQ9"/>
<dbReference type="RefSeq" id="WP_220349912.1">
    <property type="nucleotide sequence ID" value="NZ_NFZX01000081.1"/>
</dbReference>
<feature type="non-terminal residue" evidence="1">
    <location>
        <position position="1"/>
    </location>
</feature>
<proteinExistence type="predicted"/>
<dbReference type="Proteomes" id="UP000256488">
    <property type="component" value="Unassembled WGS sequence"/>
</dbReference>
<evidence type="ECO:0000313" key="2">
    <source>
        <dbReference type="Proteomes" id="UP000256488"/>
    </source>
</evidence>
<name>A0A3E0WGQ9_9BACI</name>
<comment type="caution">
    <text evidence="1">The sequence shown here is derived from an EMBL/GenBank/DDBJ whole genome shotgun (WGS) entry which is preliminary data.</text>
</comment>
<evidence type="ECO:0000313" key="1">
    <source>
        <dbReference type="EMBL" id="RFA32074.1"/>
    </source>
</evidence>
<dbReference type="EMBL" id="NFZX01000081">
    <property type="protein sequence ID" value="RFA32074.1"/>
    <property type="molecule type" value="Genomic_DNA"/>
</dbReference>